<name>A0A2T2X9S2_9FIRM</name>
<reference evidence="5 6" key="1">
    <citation type="journal article" date="2014" name="BMC Genomics">
        <title>Comparison of environmental and isolate Sulfobacillus genomes reveals diverse carbon, sulfur, nitrogen, and hydrogen metabolisms.</title>
        <authorList>
            <person name="Justice N.B."/>
            <person name="Norman A."/>
            <person name="Brown C.T."/>
            <person name="Singh A."/>
            <person name="Thomas B.C."/>
            <person name="Banfield J.F."/>
        </authorList>
    </citation>
    <scope>NUCLEOTIDE SEQUENCE [LARGE SCALE GENOMIC DNA]</scope>
    <source>
        <strain evidence="5">AMDSBA1</strain>
    </source>
</reference>
<dbReference type="SUPFAM" id="SSF50692">
    <property type="entry name" value="ADC-like"/>
    <property type="match status" value="1"/>
</dbReference>
<dbReference type="EMBL" id="PXYT01000003">
    <property type="protein sequence ID" value="PSR31263.1"/>
    <property type="molecule type" value="Genomic_DNA"/>
</dbReference>
<sequence length="1081" mass="120410">MKRDQEDSQTGFMLPKEPELNRHTANRTLTREHEILGMFRRRGTVGSLPSSSSNTGIQRRYTVCLGCRNHCGIAAMISEGILEQLNTNPYHPASHQPHALYETPLGAAGVWQMPSSPCPEISHRREIVYDPMRVNLPLKRLGSRGSGAWEVISWEQLIQEVVEGGKLFAGIAREKERSVPGFASVYDQGINQNVPMDPLHPDMGPRTNALVIYIGEKEEGPRQFIDRFARSFGTANVFEWGQIRDENRQVALRLSSGTVGTDFAAEKAHAEFILGFGWDSASGIRDCPQEIQEGYDGFGSRRGLKRHQVNVRTESLSGSPDDFTGVRPGGDGALAMGIIRWILDNHAYDGDYLMIPSARAAQKNEQPNFTNAAWLVNVDGKSARKGKFLTAREAGLVEDESPQAKDSVVLDFSSQALIQASLADRALLTVSPDFNQPLRIKGIHCRTAFQVLWQEAHGHSLQEYAQYAGVSVEVLESLAHEFSRHGKQAVAEFFRGPAMHTNGVYTARAIFTLNLLIGNVDWIGGLITGGTGADLLGREKEARYHLDHWPGENSRVPYGVNLSRTGVSYENTSYFAERIKQGQSPYPALRPWFPFSRGLIEEMFAGLYQGYPYHGQIVVQYRTDPEWSAPAIGGGNESLWAKLMTDLVKVPLFIAIDTRISESSRYADYIVPDTVDWEGWGFSDVRSSIPTKAVGVRSPVVKPLIGRTPENEPMSMEQFFIDVAKRLQLPGFGPHAFFGGGKLDSRAQYYLKMLANLAYDSGFLHVSRNRVVSAEPVPDGRQEDMAATAQWQQRYPDALREEEWDKVAYVLARGGRFEDYLAGYEPGSLAMIHRQELPVAETLSGLRMQEKSVSQYWALFYPPSTRQGRMWVTHRFGTAQALQIYSAEQATTRNALTGARFLGTGSYQPLQNMTGQHLDQADFVQGFPFILTSRRKALGADRLWTGDEASEIFPPVDMNPDDAERNGLKDGERVRVISASFPRGVSAKIRLWPGIREGVLSFVQDDKDSPESWTRQEAGNGQNWKMDGGQSRFNALIRRDGSLAAGPFWSIALEDPLGGGCARYETRVRIERLDGYSPRNG</sequence>
<keyword evidence="4" id="KW-0560">Oxidoreductase</keyword>
<evidence type="ECO:0000313" key="5">
    <source>
        <dbReference type="EMBL" id="PSR31263.1"/>
    </source>
</evidence>
<gene>
    <name evidence="5" type="ORF">C7B43_02525</name>
</gene>
<dbReference type="Gene3D" id="3.30.200.210">
    <property type="match status" value="1"/>
</dbReference>
<organism evidence="5 6">
    <name type="scientific">Sulfobacillus benefaciens</name>
    <dbReference type="NCBI Taxonomy" id="453960"/>
    <lineage>
        <taxon>Bacteria</taxon>
        <taxon>Bacillati</taxon>
        <taxon>Bacillota</taxon>
        <taxon>Clostridia</taxon>
        <taxon>Eubacteriales</taxon>
        <taxon>Clostridiales Family XVII. Incertae Sedis</taxon>
        <taxon>Sulfobacillus</taxon>
    </lineage>
</organism>
<dbReference type="Gene3D" id="2.40.40.20">
    <property type="match status" value="1"/>
</dbReference>
<evidence type="ECO:0000256" key="2">
    <source>
        <dbReference type="ARBA" id="ARBA00022505"/>
    </source>
</evidence>
<evidence type="ECO:0000313" key="6">
    <source>
        <dbReference type="Proteomes" id="UP000242699"/>
    </source>
</evidence>
<proteinExistence type="predicted"/>
<keyword evidence="2" id="KW-0500">Molybdenum</keyword>
<dbReference type="Gene3D" id="3.40.50.740">
    <property type="match status" value="1"/>
</dbReference>
<protein>
    <submittedName>
        <fullName evidence="5">Molybdopterin dinucleotide-binding protein</fullName>
    </submittedName>
</protein>
<evidence type="ECO:0000256" key="1">
    <source>
        <dbReference type="ARBA" id="ARBA00022485"/>
    </source>
</evidence>
<keyword evidence="1" id="KW-0004">4Fe-4S</keyword>
<dbReference type="InterPro" id="IPR009010">
    <property type="entry name" value="Asp_de-COase-like_dom_sf"/>
</dbReference>
<dbReference type="PANTHER" id="PTHR43742:SF9">
    <property type="entry name" value="TETRATHIONATE REDUCTASE SUBUNIT A"/>
    <property type="match status" value="1"/>
</dbReference>
<comment type="caution">
    <text evidence="5">The sequence shown here is derived from an EMBL/GenBank/DDBJ whole genome shotgun (WGS) entry which is preliminary data.</text>
</comment>
<dbReference type="SUPFAM" id="SSF53706">
    <property type="entry name" value="Formate dehydrogenase/DMSO reductase, domains 1-3"/>
    <property type="match status" value="1"/>
</dbReference>
<dbReference type="GO" id="GO:0016491">
    <property type="term" value="F:oxidoreductase activity"/>
    <property type="evidence" value="ECO:0007669"/>
    <property type="project" value="UniProtKB-KW"/>
</dbReference>
<dbReference type="GO" id="GO:0051539">
    <property type="term" value="F:4 iron, 4 sulfur cluster binding"/>
    <property type="evidence" value="ECO:0007669"/>
    <property type="project" value="UniProtKB-KW"/>
</dbReference>
<evidence type="ECO:0000256" key="3">
    <source>
        <dbReference type="ARBA" id="ARBA00022729"/>
    </source>
</evidence>
<dbReference type="AlphaFoldDB" id="A0A2T2X9S2"/>
<dbReference type="PANTHER" id="PTHR43742">
    <property type="entry name" value="TRIMETHYLAMINE-N-OXIDE REDUCTASE"/>
    <property type="match status" value="1"/>
</dbReference>
<dbReference type="InterPro" id="IPR050612">
    <property type="entry name" value="Prok_Mopterin_Oxidored"/>
</dbReference>
<keyword evidence="1" id="KW-0408">Iron</keyword>
<accession>A0A2T2X9S2</accession>
<keyword evidence="1" id="KW-0479">Metal-binding</keyword>
<keyword evidence="1" id="KW-0411">Iron-sulfur</keyword>
<dbReference type="Gene3D" id="3.40.228.10">
    <property type="entry name" value="Dimethylsulfoxide Reductase, domain 2"/>
    <property type="match status" value="1"/>
</dbReference>
<keyword evidence="3" id="KW-0732">Signal</keyword>
<evidence type="ECO:0000256" key="4">
    <source>
        <dbReference type="ARBA" id="ARBA00023002"/>
    </source>
</evidence>
<dbReference type="Proteomes" id="UP000242699">
    <property type="component" value="Unassembled WGS sequence"/>
</dbReference>